<evidence type="ECO:0000256" key="8">
    <source>
        <dbReference type="SAM" id="Phobius"/>
    </source>
</evidence>
<keyword evidence="7 8" id="KW-0472">Membrane</keyword>
<dbReference type="Pfam" id="PF03591">
    <property type="entry name" value="AzlC"/>
    <property type="match status" value="1"/>
</dbReference>
<name>D4LAY9_RUMC1</name>
<evidence type="ECO:0000256" key="1">
    <source>
        <dbReference type="ARBA" id="ARBA00004651"/>
    </source>
</evidence>
<dbReference type="GO" id="GO:1903785">
    <property type="term" value="P:L-valine transmembrane transport"/>
    <property type="evidence" value="ECO:0007669"/>
    <property type="project" value="TreeGrafter"/>
</dbReference>
<dbReference type="GeneID" id="83155377"/>
<dbReference type="GO" id="GO:0005886">
    <property type="term" value="C:plasma membrane"/>
    <property type="evidence" value="ECO:0007669"/>
    <property type="project" value="UniProtKB-SubCell"/>
</dbReference>
<accession>D4LAY9</accession>
<dbReference type="OrthoDB" id="3177005at2"/>
<feature type="transmembrane region" description="Helical" evidence="8">
    <location>
        <begin position="208"/>
        <end position="226"/>
    </location>
</feature>
<dbReference type="Proteomes" id="UP000007054">
    <property type="component" value="Chromosome"/>
</dbReference>
<evidence type="ECO:0000256" key="7">
    <source>
        <dbReference type="ARBA" id="ARBA00023136"/>
    </source>
</evidence>
<evidence type="ECO:0000256" key="3">
    <source>
        <dbReference type="ARBA" id="ARBA00022448"/>
    </source>
</evidence>
<gene>
    <name evidence="9" type="ordered locus">RUM_05640</name>
</gene>
<comment type="subcellular location">
    <subcellularLocation>
        <location evidence="1">Cell membrane</location>
        <topology evidence="1">Multi-pass membrane protein</topology>
    </subcellularLocation>
</comment>
<proteinExistence type="inferred from homology"/>
<evidence type="ECO:0000256" key="5">
    <source>
        <dbReference type="ARBA" id="ARBA00022692"/>
    </source>
</evidence>
<organism evidence="9 10">
    <name type="scientific">Ruminococcus champanellensis (strain DSM 18848 / JCM 17042 / KCTC 15320 / 18P13)</name>
    <dbReference type="NCBI Taxonomy" id="213810"/>
    <lineage>
        <taxon>Bacteria</taxon>
        <taxon>Bacillati</taxon>
        <taxon>Bacillota</taxon>
        <taxon>Clostridia</taxon>
        <taxon>Eubacteriales</taxon>
        <taxon>Oscillospiraceae</taxon>
        <taxon>Ruminococcus</taxon>
    </lineage>
</organism>
<evidence type="ECO:0000313" key="9">
    <source>
        <dbReference type="EMBL" id="CBL16784.1"/>
    </source>
</evidence>
<feature type="transmembrane region" description="Helical" evidence="8">
    <location>
        <begin position="128"/>
        <end position="151"/>
    </location>
</feature>
<evidence type="ECO:0000313" key="10">
    <source>
        <dbReference type="Proteomes" id="UP000007054"/>
    </source>
</evidence>
<sequence length="237" mass="24753">MHAPKHSFTEGLRDGLPIFLGYVSVAFAFGISATGQGLAVWQVVLISMTNVTSAGQLAGVPLIAASAPLTEIGLTQLIINLRYALMSVSLSQKLDPDVRLGDRFAISFVNTDEVFAVASGKEGKVGRAYLYGLILPPYVGWAVGTLVGAVAGNILPAFLISALGIAIYGMFIAIIVPPSRTNHAVLGAVLTAAGLSCLIYYTPLPISSGFSIILCTVVTSVILALIKPLPEEDETHA</sequence>
<dbReference type="AlphaFoldDB" id="D4LAY9"/>
<reference evidence="9" key="2">
    <citation type="submission" date="2010-03" db="EMBL/GenBank/DDBJ databases">
        <authorList>
            <person name="Pajon A."/>
        </authorList>
    </citation>
    <scope>NUCLEOTIDE SEQUENCE</scope>
    <source>
        <strain evidence="9">Type strain: 18P13</strain>
    </source>
</reference>
<feature type="transmembrane region" description="Helical" evidence="8">
    <location>
        <begin position="20"/>
        <end position="41"/>
    </location>
</feature>
<comment type="similarity">
    <text evidence="2">Belongs to the AzlC family.</text>
</comment>
<feature type="transmembrane region" description="Helical" evidence="8">
    <location>
        <begin position="157"/>
        <end position="176"/>
    </location>
</feature>
<keyword evidence="5 8" id="KW-0812">Transmembrane</keyword>
<reference evidence="9" key="1">
    <citation type="submission" date="2010-03" db="EMBL/GenBank/DDBJ databases">
        <title>The genome sequence of Ruminococcus sp. 18P13.</title>
        <authorList>
            <consortium name="metaHIT consortium -- http://www.metahit.eu/"/>
            <person name="Pajon A."/>
            <person name="Turner K."/>
            <person name="Parkhill J."/>
            <person name="Bernalier A."/>
        </authorList>
    </citation>
    <scope>NUCLEOTIDE SEQUENCE [LARGE SCALE GENOMIC DNA]</scope>
    <source>
        <strain evidence="9">Type strain: 18P13</strain>
    </source>
</reference>
<dbReference type="RefSeq" id="WP_015557691.1">
    <property type="nucleotide sequence ID" value="NC_021039.1"/>
</dbReference>
<keyword evidence="10" id="KW-1185">Reference proteome</keyword>
<evidence type="ECO:0000256" key="6">
    <source>
        <dbReference type="ARBA" id="ARBA00022989"/>
    </source>
</evidence>
<keyword evidence="4" id="KW-1003">Cell membrane</keyword>
<dbReference type="EMBL" id="FP929052">
    <property type="protein sequence ID" value="CBL16784.1"/>
    <property type="molecule type" value="Genomic_DNA"/>
</dbReference>
<dbReference type="HOGENOM" id="CLU_065777_3_2_9"/>
<feature type="transmembrane region" description="Helical" evidence="8">
    <location>
        <begin position="183"/>
        <end position="202"/>
    </location>
</feature>
<protein>
    <submittedName>
        <fullName evidence="9">Predicted branched-chain amino acid permease (Azaleucine resistance)</fullName>
    </submittedName>
</protein>
<keyword evidence="3" id="KW-0813">Transport</keyword>
<keyword evidence="6 8" id="KW-1133">Transmembrane helix</keyword>
<evidence type="ECO:0000256" key="2">
    <source>
        <dbReference type="ARBA" id="ARBA00010735"/>
    </source>
</evidence>
<dbReference type="PANTHER" id="PTHR34979">
    <property type="entry name" value="INNER MEMBRANE PROTEIN YGAZ"/>
    <property type="match status" value="1"/>
</dbReference>
<dbReference type="KEGG" id="rch:RUM_05640"/>
<dbReference type="STRING" id="213810.RUM_05640"/>
<dbReference type="BioCyc" id="RCHA213810:RUM_RS02720-MONOMER"/>
<evidence type="ECO:0000256" key="4">
    <source>
        <dbReference type="ARBA" id="ARBA00022475"/>
    </source>
</evidence>
<dbReference type="InterPro" id="IPR011606">
    <property type="entry name" value="Brnchd-chn_aa_trnsp_permease"/>
</dbReference>
<dbReference type="PATRIC" id="fig|213810.4.peg.470"/>
<dbReference type="PANTHER" id="PTHR34979:SF1">
    <property type="entry name" value="INNER MEMBRANE PROTEIN YGAZ"/>
    <property type="match status" value="1"/>
</dbReference>